<feature type="compositionally biased region" description="Basic and acidic residues" evidence="1">
    <location>
        <begin position="12"/>
        <end position="21"/>
    </location>
</feature>
<accession>A0A8J3Q244</accession>
<dbReference type="AlphaFoldDB" id="A0A8J3Q244"/>
<keyword evidence="3" id="KW-1185">Reference proteome</keyword>
<reference evidence="2" key="1">
    <citation type="submission" date="2021-01" db="EMBL/GenBank/DDBJ databases">
        <title>Whole genome shotgun sequence of Rhizocola hellebori NBRC 109834.</title>
        <authorList>
            <person name="Komaki H."/>
            <person name="Tamura T."/>
        </authorList>
    </citation>
    <scope>NUCLEOTIDE SEQUENCE</scope>
    <source>
        <strain evidence="2">NBRC 109834</strain>
    </source>
</reference>
<evidence type="ECO:0000313" key="2">
    <source>
        <dbReference type="EMBL" id="GIH02074.1"/>
    </source>
</evidence>
<dbReference type="EMBL" id="BONY01000001">
    <property type="protein sequence ID" value="GIH02074.1"/>
    <property type="molecule type" value="Genomic_DNA"/>
</dbReference>
<protein>
    <submittedName>
        <fullName evidence="2">Uncharacterized protein</fullName>
    </submittedName>
</protein>
<sequence length="86" mass="9267">MHFLHRTQVPADRPDKLGPHKLIDGVDRLRKRLRAAAHDDDFYCFGGEGGGDGTPNPCPASGNNGKSRHVPVYPGRAATKHLGGDL</sequence>
<organism evidence="2 3">
    <name type="scientific">Rhizocola hellebori</name>
    <dbReference type="NCBI Taxonomy" id="1392758"/>
    <lineage>
        <taxon>Bacteria</taxon>
        <taxon>Bacillati</taxon>
        <taxon>Actinomycetota</taxon>
        <taxon>Actinomycetes</taxon>
        <taxon>Micromonosporales</taxon>
        <taxon>Micromonosporaceae</taxon>
        <taxon>Rhizocola</taxon>
    </lineage>
</organism>
<feature type="region of interest" description="Disordered" evidence="1">
    <location>
        <begin position="48"/>
        <end position="86"/>
    </location>
</feature>
<feature type="region of interest" description="Disordered" evidence="1">
    <location>
        <begin position="1"/>
        <end position="21"/>
    </location>
</feature>
<gene>
    <name evidence="2" type="ORF">Rhe02_01410</name>
</gene>
<name>A0A8J3Q244_9ACTN</name>
<evidence type="ECO:0000256" key="1">
    <source>
        <dbReference type="SAM" id="MobiDB-lite"/>
    </source>
</evidence>
<comment type="caution">
    <text evidence="2">The sequence shown here is derived from an EMBL/GenBank/DDBJ whole genome shotgun (WGS) entry which is preliminary data.</text>
</comment>
<proteinExistence type="predicted"/>
<evidence type="ECO:0000313" key="3">
    <source>
        <dbReference type="Proteomes" id="UP000612899"/>
    </source>
</evidence>
<dbReference type="Proteomes" id="UP000612899">
    <property type="component" value="Unassembled WGS sequence"/>
</dbReference>